<dbReference type="GO" id="GO:0016740">
    <property type="term" value="F:transferase activity"/>
    <property type="evidence" value="ECO:0007669"/>
    <property type="project" value="UniProtKB-KW"/>
</dbReference>
<name>A0A2J0Z237_RHIML</name>
<reference evidence="2 3" key="1">
    <citation type="submission" date="2017-06" db="EMBL/GenBank/DDBJ databases">
        <title>Ensifer strains isolated from leguminous trees and herbs display diverse denitrification phenotypes with some acting as strong N2O sinks.</title>
        <authorList>
            <person name="Woliy K."/>
            <person name="Mania D."/>
            <person name="Bakken L.R."/>
            <person name="Frostegard A."/>
        </authorList>
    </citation>
    <scope>NUCLEOTIDE SEQUENCE [LARGE SCALE GENOMIC DNA]</scope>
    <source>
        <strain evidence="2 3">AC50a</strain>
    </source>
</reference>
<dbReference type="Pfam" id="PF04230">
    <property type="entry name" value="PS_pyruv_trans"/>
    <property type="match status" value="1"/>
</dbReference>
<dbReference type="RefSeq" id="WP_100672511.1">
    <property type="nucleotide sequence ID" value="NZ_NJGD01000006.1"/>
</dbReference>
<evidence type="ECO:0000313" key="2">
    <source>
        <dbReference type="EMBL" id="PJR14591.1"/>
    </source>
</evidence>
<dbReference type="EMBL" id="NJGD01000006">
    <property type="protein sequence ID" value="PJR14591.1"/>
    <property type="molecule type" value="Genomic_DNA"/>
</dbReference>
<comment type="caution">
    <text evidence="2">The sequence shown here is derived from an EMBL/GenBank/DDBJ whole genome shotgun (WGS) entry which is preliminary data.</text>
</comment>
<dbReference type="Proteomes" id="UP000231987">
    <property type="component" value="Unassembled WGS sequence"/>
</dbReference>
<dbReference type="AlphaFoldDB" id="A0A2J0Z237"/>
<organism evidence="2 3">
    <name type="scientific">Rhizobium meliloti</name>
    <name type="common">Ensifer meliloti</name>
    <name type="synonym">Sinorhizobium meliloti</name>
    <dbReference type="NCBI Taxonomy" id="382"/>
    <lineage>
        <taxon>Bacteria</taxon>
        <taxon>Pseudomonadati</taxon>
        <taxon>Pseudomonadota</taxon>
        <taxon>Alphaproteobacteria</taxon>
        <taxon>Hyphomicrobiales</taxon>
        <taxon>Rhizobiaceae</taxon>
        <taxon>Sinorhizobium/Ensifer group</taxon>
        <taxon>Sinorhizobium</taxon>
    </lineage>
</organism>
<accession>A0A2J0Z237</accession>
<evidence type="ECO:0000313" key="3">
    <source>
        <dbReference type="Proteomes" id="UP000231987"/>
    </source>
</evidence>
<keyword evidence="2" id="KW-0808">Transferase</keyword>
<evidence type="ECO:0000259" key="1">
    <source>
        <dbReference type="Pfam" id="PF04230"/>
    </source>
</evidence>
<dbReference type="InterPro" id="IPR007345">
    <property type="entry name" value="Polysacch_pyruvyl_Trfase"/>
</dbReference>
<feature type="domain" description="Polysaccharide pyruvyl transferase" evidence="1">
    <location>
        <begin position="14"/>
        <end position="292"/>
    </location>
</feature>
<gene>
    <name evidence="2" type="ORF">CEJ86_16205</name>
</gene>
<proteinExistence type="predicted"/>
<protein>
    <submittedName>
        <fullName evidence="2">Polysaccharide pyruvyl transferase</fullName>
    </submittedName>
</protein>
<sequence>MAKLGVLTFHRCINYGSFWQARSLVHGLRSLGTDPIVLDHHSARVTRAEWRCAMQPLLPERTPRADIPLYASKIRKFQSALASVPMSAPFALDDPAGAEECDIVVVGSDEVWNLRHPWYGGCSLFYGEGLSAKRTVSYAATFGNHPAADGLEPYWAERLRKFDGISVRDDNSRAIIEKDVGREATLVLDPCLQFPETISFGPNALASRPYIAVYGHSFPSWFQHTMRHWATTRSLPLVSIGYRNEWADEQWLDAGPYEFAACMEGAEAVATNFFHGCIFSLLNAKPFVTVLSDYRSNKIADLARTAGAERHVVSQETPQADYETLLAQSPSPAIARRLAELRRQSRTYLTDVLA</sequence>